<dbReference type="GO" id="GO:0005886">
    <property type="term" value="C:plasma membrane"/>
    <property type="evidence" value="ECO:0007669"/>
    <property type="project" value="UniProtKB-SubCell"/>
</dbReference>
<dbReference type="InterPro" id="IPR003805">
    <property type="entry name" value="CobS"/>
</dbReference>
<feature type="transmembrane region" description="Helical" evidence="19">
    <location>
        <begin position="138"/>
        <end position="161"/>
    </location>
</feature>
<evidence type="ECO:0000256" key="10">
    <source>
        <dbReference type="ARBA" id="ARBA00022692"/>
    </source>
</evidence>
<dbReference type="OrthoDB" id="9794626at2"/>
<evidence type="ECO:0000256" key="15">
    <source>
        <dbReference type="ARBA" id="ARBA00032605"/>
    </source>
</evidence>
<keyword evidence="12 19" id="KW-1133">Transmembrane helix</keyword>
<evidence type="ECO:0000256" key="18">
    <source>
        <dbReference type="ARBA" id="ARBA00049504"/>
    </source>
</evidence>
<keyword evidence="10 19" id="KW-0812">Transmembrane</keyword>
<evidence type="ECO:0000256" key="4">
    <source>
        <dbReference type="ARBA" id="ARBA00010561"/>
    </source>
</evidence>
<evidence type="ECO:0000256" key="13">
    <source>
        <dbReference type="ARBA" id="ARBA00023136"/>
    </source>
</evidence>
<evidence type="ECO:0000313" key="20">
    <source>
        <dbReference type="EMBL" id="PTN03565.1"/>
    </source>
</evidence>
<evidence type="ECO:0000256" key="8">
    <source>
        <dbReference type="ARBA" id="ARBA00022573"/>
    </source>
</evidence>
<evidence type="ECO:0000256" key="9">
    <source>
        <dbReference type="ARBA" id="ARBA00022679"/>
    </source>
</evidence>
<feature type="transmembrane region" description="Helical" evidence="19">
    <location>
        <begin position="182"/>
        <end position="213"/>
    </location>
</feature>
<feature type="transmembrane region" description="Helical" evidence="19">
    <location>
        <begin position="36"/>
        <end position="56"/>
    </location>
</feature>
<dbReference type="RefSeq" id="WP_107890850.1">
    <property type="nucleotide sequence ID" value="NZ_NHSI01000055.1"/>
</dbReference>
<proteinExistence type="inferred from homology"/>
<name>A0A2T5BVI7_9RHOB</name>
<comment type="cofactor">
    <cofactor evidence="1 19">
        <name>Mg(2+)</name>
        <dbReference type="ChEBI" id="CHEBI:18420"/>
    </cofactor>
</comment>
<evidence type="ECO:0000256" key="2">
    <source>
        <dbReference type="ARBA" id="ARBA00004651"/>
    </source>
</evidence>
<keyword evidence="13 19" id="KW-0472">Membrane</keyword>
<evidence type="ECO:0000256" key="5">
    <source>
        <dbReference type="ARBA" id="ARBA00013200"/>
    </source>
</evidence>
<dbReference type="HAMAP" id="MF_00719">
    <property type="entry name" value="CobS"/>
    <property type="match status" value="1"/>
</dbReference>
<evidence type="ECO:0000256" key="1">
    <source>
        <dbReference type="ARBA" id="ARBA00001946"/>
    </source>
</evidence>
<comment type="subcellular location">
    <subcellularLocation>
        <location evidence="2 19">Cell membrane</location>
        <topology evidence="2 19">Multi-pass membrane protein</topology>
    </subcellularLocation>
</comment>
<evidence type="ECO:0000256" key="17">
    <source>
        <dbReference type="ARBA" id="ARBA00048623"/>
    </source>
</evidence>
<evidence type="ECO:0000256" key="12">
    <source>
        <dbReference type="ARBA" id="ARBA00022989"/>
    </source>
</evidence>
<accession>A0A2T5BVI7</accession>
<gene>
    <name evidence="19" type="primary">cobS</name>
    <name evidence="20" type="ORF">C8N32_10286</name>
</gene>
<dbReference type="EMBL" id="QAAA01000002">
    <property type="protein sequence ID" value="PTN03565.1"/>
    <property type="molecule type" value="Genomic_DNA"/>
</dbReference>
<dbReference type="PANTHER" id="PTHR34148">
    <property type="entry name" value="ADENOSYLCOBINAMIDE-GDP RIBAZOLETRANSFERASE"/>
    <property type="match status" value="1"/>
</dbReference>
<evidence type="ECO:0000256" key="11">
    <source>
        <dbReference type="ARBA" id="ARBA00022842"/>
    </source>
</evidence>
<comment type="catalytic activity">
    <reaction evidence="18 19">
        <text>alpha-ribazole 5'-phosphate + adenosylcob(III)inamide-GDP = adenosylcob(III)alamin 5'-phosphate + GMP + H(+)</text>
        <dbReference type="Rhea" id="RHEA:23560"/>
        <dbReference type="ChEBI" id="CHEBI:15378"/>
        <dbReference type="ChEBI" id="CHEBI:57918"/>
        <dbReference type="ChEBI" id="CHEBI:58115"/>
        <dbReference type="ChEBI" id="CHEBI:60487"/>
        <dbReference type="ChEBI" id="CHEBI:60493"/>
        <dbReference type="EC" id="2.7.8.26"/>
    </reaction>
</comment>
<dbReference type="GO" id="GO:0051073">
    <property type="term" value="F:adenosylcobinamide-GDP ribazoletransferase activity"/>
    <property type="evidence" value="ECO:0007669"/>
    <property type="project" value="UniProtKB-UniRule"/>
</dbReference>
<comment type="pathway">
    <text evidence="3 19">Cofactor biosynthesis; adenosylcobalamin biosynthesis; adenosylcobalamin from cob(II)yrinate a,c-diamide: step 7/7.</text>
</comment>
<keyword evidence="11 19" id="KW-0460">Magnesium</keyword>
<keyword evidence="9 19" id="KW-0808">Transferase</keyword>
<evidence type="ECO:0000256" key="7">
    <source>
        <dbReference type="ARBA" id="ARBA00022475"/>
    </source>
</evidence>
<evidence type="ECO:0000256" key="16">
    <source>
        <dbReference type="ARBA" id="ARBA00032853"/>
    </source>
</evidence>
<comment type="similarity">
    <text evidence="4 19">Belongs to the CobS family.</text>
</comment>
<feature type="transmembrane region" description="Helical" evidence="19">
    <location>
        <begin position="110"/>
        <end position="132"/>
    </location>
</feature>
<dbReference type="EC" id="2.7.8.26" evidence="5 19"/>
<comment type="catalytic activity">
    <reaction evidence="17 19">
        <text>alpha-ribazole + adenosylcob(III)inamide-GDP = adenosylcob(III)alamin + GMP + H(+)</text>
        <dbReference type="Rhea" id="RHEA:16049"/>
        <dbReference type="ChEBI" id="CHEBI:10329"/>
        <dbReference type="ChEBI" id="CHEBI:15378"/>
        <dbReference type="ChEBI" id="CHEBI:18408"/>
        <dbReference type="ChEBI" id="CHEBI:58115"/>
        <dbReference type="ChEBI" id="CHEBI:60487"/>
        <dbReference type="EC" id="2.7.8.26"/>
    </reaction>
</comment>
<dbReference type="AlphaFoldDB" id="A0A2T5BVI7"/>
<feature type="transmembrane region" description="Helical" evidence="19">
    <location>
        <begin position="233"/>
        <end position="251"/>
    </location>
</feature>
<protein>
    <recommendedName>
        <fullName evidence="6 19">Adenosylcobinamide-GDP ribazoletransferase</fullName>
        <ecNumber evidence="5 19">2.7.8.26</ecNumber>
    </recommendedName>
    <alternativeName>
        <fullName evidence="16 19">Cobalamin synthase</fullName>
    </alternativeName>
    <alternativeName>
        <fullName evidence="15 19">Cobalamin-5'-phosphate synthase</fullName>
    </alternativeName>
</protein>
<dbReference type="NCBIfam" id="TIGR00317">
    <property type="entry name" value="cobS"/>
    <property type="match status" value="1"/>
</dbReference>
<keyword evidence="21" id="KW-1185">Reference proteome</keyword>
<keyword evidence="8 19" id="KW-0169">Cobalamin biosynthesis</keyword>
<organism evidence="20 21">
    <name type="scientific">Rhodovulum imhoffii</name>
    <dbReference type="NCBI Taxonomy" id="365340"/>
    <lineage>
        <taxon>Bacteria</taxon>
        <taxon>Pseudomonadati</taxon>
        <taxon>Pseudomonadota</taxon>
        <taxon>Alphaproteobacteria</taxon>
        <taxon>Rhodobacterales</taxon>
        <taxon>Paracoccaceae</taxon>
        <taxon>Rhodovulum</taxon>
    </lineage>
</organism>
<keyword evidence="7 19" id="KW-1003">Cell membrane</keyword>
<dbReference type="GO" id="GO:0009236">
    <property type="term" value="P:cobalamin biosynthetic process"/>
    <property type="evidence" value="ECO:0007669"/>
    <property type="project" value="UniProtKB-UniRule"/>
</dbReference>
<dbReference type="GO" id="GO:0008818">
    <property type="term" value="F:cobalamin 5'-phosphate synthase activity"/>
    <property type="evidence" value="ECO:0007669"/>
    <property type="project" value="UniProtKB-UniRule"/>
</dbReference>
<dbReference type="Proteomes" id="UP000243859">
    <property type="component" value="Unassembled WGS sequence"/>
</dbReference>
<sequence length="252" mass="25342">MRARAEEIGLALQFLTRLPVPVGTGFDSAAMGRAMAWFPAVGLAVGGVMAAAFALGGWIWPAPVAAGLAIALGVALTGGLHEDGLADAADGLGGGATRERALEIMRDSRIGSYGMLTLVLVLGLSAAALAQFGPWQGAAGLIAAHTLARYAMLPLMATLPYARAGGAASFTRQSLPLTGKRIAQATALTALGFVALTIGPGAAVTAALTTWGLVAGARRYLAHRLGGYTGDTLGAVGKIAELGVLLAVLAWV</sequence>
<evidence type="ECO:0000256" key="19">
    <source>
        <dbReference type="HAMAP-Rule" id="MF_00719"/>
    </source>
</evidence>
<evidence type="ECO:0000256" key="14">
    <source>
        <dbReference type="ARBA" id="ARBA00025228"/>
    </source>
</evidence>
<comment type="function">
    <text evidence="14 19">Joins adenosylcobinamide-GDP and alpha-ribazole to generate adenosylcobalamin (Ado-cobalamin). Also synthesizes adenosylcobalamin 5'-phosphate from adenosylcobinamide-GDP and alpha-ribazole 5'-phosphate.</text>
</comment>
<dbReference type="Pfam" id="PF02654">
    <property type="entry name" value="CobS"/>
    <property type="match status" value="1"/>
</dbReference>
<dbReference type="PANTHER" id="PTHR34148:SF1">
    <property type="entry name" value="ADENOSYLCOBINAMIDE-GDP RIBAZOLETRANSFERASE"/>
    <property type="match status" value="1"/>
</dbReference>
<reference evidence="20 21" key="1">
    <citation type="submission" date="2018-04" db="EMBL/GenBank/DDBJ databases">
        <title>Genomic Encyclopedia of Archaeal and Bacterial Type Strains, Phase II (KMG-II): from individual species to whole genera.</title>
        <authorList>
            <person name="Goeker M."/>
        </authorList>
    </citation>
    <scope>NUCLEOTIDE SEQUENCE [LARGE SCALE GENOMIC DNA]</scope>
    <source>
        <strain evidence="20 21">DSM 18064</strain>
    </source>
</reference>
<comment type="caution">
    <text evidence="20">The sequence shown here is derived from an EMBL/GenBank/DDBJ whole genome shotgun (WGS) entry which is preliminary data.</text>
</comment>
<evidence type="ECO:0000256" key="3">
    <source>
        <dbReference type="ARBA" id="ARBA00004663"/>
    </source>
</evidence>
<evidence type="ECO:0000313" key="21">
    <source>
        <dbReference type="Proteomes" id="UP000243859"/>
    </source>
</evidence>
<evidence type="ECO:0000256" key="6">
    <source>
        <dbReference type="ARBA" id="ARBA00015850"/>
    </source>
</evidence>
<dbReference type="UniPathway" id="UPA00148">
    <property type="reaction ID" value="UER00238"/>
</dbReference>
<feature type="transmembrane region" description="Helical" evidence="19">
    <location>
        <begin position="62"/>
        <end position="80"/>
    </location>
</feature>